<dbReference type="RefSeq" id="WP_185675218.1">
    <property type="nucleotide sequence ID" value="NZ_JACHVB010000020.1"/>
</dbReference>
<dbReference type="InterPro" id="IPR042493">
    <property type="entry name" value="XPD_DNA_FeS"/>
</dbReference>
<dbReference type="InterPro" id="IPR038726">
    <property type="entry name" value="PDDEXK_AddAB-type"/>
</dbReference>
<evidence type="ECO:0000256" key="3">
    <source>
        <dbReference type="ARBA" id="ARBA00022741"/>
    </source>
</evidence>
<evidence type="ECO:0000256" key="5">
    <source>
        <dbReference type="ARBA" id="ARBA00022801"/>
    </source>
</evidence>
<dbReference type="SMART" id="SM00487">
    <property type="entry name" value="DEXDc"/>
    <property type="match status" value="1"/>
</dbReference>
<evidence type="ECO:0000256" key="8">
    <source>
        <dbReference type="ARBA" id="ARBA00023004"/>
    </source>
</evidence>
<dbReference type="GO" id="GO:0016818">
    <property type="term" value="F:hydrolase activity, acting on acid anhydrides, in phosphorus-containing anhydrides"/>
    <property type="evidence" value="ECO:0007669"/>
    <property type="project" value="InterPro"/>
</dbReference>
<accession>A0A842HF30</accession>
<dbReference type="SUPFAM" id="SSF52540">
    <property type="entry name" value="P-loop containing nucleoside triphosphate hydrolases"/>
    <property type="match status" value="1"/>
</dbReference>
<dbReference type="GO" id="GO:0006281">
    <property type="term" value="P:DNA repair"/>
    <property type="evidence" value="ECO:0007669"/>
    <property type="project" value="UniProtKB-KW"/>
</dbReference>
<dbReference type="Gene3D" id="3.40.50.300">
    <property type="entry name" value="P-loop containing nucleotide triphosphate hydrolases"/>
    <property type="match status" value="2"/>
</dbReference>
<dbReference type="InterPro" id="IPR010614">
    <property type="entry name" value="RAD3-like_helicase_DEAD"/>
</dbReference>
<keyword evidence="2" id="KW-0479">Metal-binding</keyword>
<keyword evidence="6 15" id="KW-0347">Helicase</keyword>
<dbReference type="GO" id="GO:0046872">
    <property type="term" value="F:metal ion binding"/>
    <property type="evidence" value="ECO:0007669"/>
    <property type="project" value="UniProtKB-KW"/>
</dbReference>
<evidence type="ECO:0000313" key="16">
    <source>
        <dbReference type="Proteomes" id="UP000546464"/>
    </source>
</evidence>
<keyword evidence="9" id="KW-0411">Iron-sulfur</keyword>
<dbReference type="InterPro" id="IPR006555">
    <property type="entry name" value="ATP-dep_Helicase_C"/>
</dbReference>
<keyword evidence="8" id="KW-0408">Iron</keyword>
<dbReference type="EMBL" id="JACHVB010000020">
    <property type="protein sequence ID" value="MBC2594236.1"/>
    <property type="molecule type" value="Genomic_DNA"/>
</dbReference>
<evidence type="ECO:0000256" key="9">
    <source>
        <dbReference type="ARBA" id="ARBA00023014"/>
    </source>
</evidence>
<dbReference type="InterPro" id="IPR006554">
    <property type="entry name" value="Helicase-like_DEXD_c2"/>
</dbReference>
<evidence type="ECO:0000256" key="2">
    <source>
        <dbReference type="ARBA" id="ARBA00022723"/>
    </source>
</evidence>
<dbReference type="Pfam" id="PF13307">
    <property type="entry name" value="Helicase_C_2"/>
    <property type="match status" value="1"/>
</dbReference>
<dbReference type="InterPro" id="IPR027417">
    <property type="entry name" value="P-loop_NTPase"/>
</dbReference>
<dbReference type="Proteomes" id="UP000546464">
    <property type="component" value="Unassembled WGS sequence"/>
</dbReference>
<keyword evidence="3" id="KW-0547">Nucleotide-binding</keyword>
<dbReference type="InterPro" id="IPR045028">
    <property type="entry name" value="DinG/Rad3-like"/>
</dbReference>
<evidence type="ECO:0000256" key="13">
    <source>
        <dbReference type="ARBA" id="ARBA00038058"/>
    </source>
</evidence>
<dbReference type="AlphaFoldDB" id="A0A842HF30"/>
<dbReference type="PANTHER" id="PTHR11472">
    <property type="entry name" value="DNA REPAIR DEAD HELICASE RAD3/XP-D SUBFAMILY MEMBER"/>
    <property type="match status" value="1"/>
</dbReference>
<evidence type="ECO:0000259" key="14">
    <source>
        <dbReference type="PROSITE" id="PS51193"/>
    </source>
</evidence>
<keyword evidence="7" id="KW-0067">ATP-binding</keyword>
<dbReference type="InterPro" id="IPR014001">
    <property type="entry name" value="Helicase_ATP-bd"/>
</dbReference>
<dbReference type="InterPro" id="IPR014013">
    <property type="entry name" value="Helic_SF1/SF2_ATP-bd_DinG/Rad3"/>
</dbReference>
<keyword evidence="10" id="KW-0238">DNA-binding</keyword>
<keyword evidence="16" id="KW-1185">Reference proteome</keyword>
<keyword evidence="12" id="KW-0413">Isomerase</keyword>
<dbReference type="PANTHER" id="PTHR11472:SF34">
    <property type="entry name" value="REGULATOR OF TELOMERE ELONGATION HELICASE 1"/>
    <property type="match status" value="1"/>
</dbReference>
<keyword evidence="5" id="KW-0378">Hydrolase</keyword>
<sequence>MMVHEEERRASLGISEFAQFRLGPRGNRAGAGGLWRMRTGLTWHQNIQQADEAARSGVSSEIAISGLWMQDGWTLHLHGRIDQVEETMVGWTLREIKTLESRLPQPAADLRERYPAYFCQLAAYVRLARVLPEFRGLPVKGELVFVEISEGLRQVVPLEGHDEGIFDRQVETVCAFLNERRESARRRHSLSFAPAFETFRPEQVRALDTLSAKAASARTLLLEAPTGFGKTGLVLQYALGQLRDGLFDKVIYCTGKSTGQLQVDRQLRRMAQDPEALRTLVFRNRSEHAIATARHTCDATGGSCHEGIEEAWAASGIVPWELWAEGQPDLERVRLLGARTGVCPYEISKSLLPHADVWVGDYNYVFSPWHQQVFLESAGFDPARTLLIVDEAHNLASRVSALFSFGETAAGARYQFDSLRYLDCSARFLAQCEEWVDLLDSLRPRDALDISTEYEIADQLERLARSVYSERLPWDDLSPALAESLHRLPRLHAIISSEGLDRLCWSPARGELRVSCLDAAGEIAARLESFGQSLLMSATLSPLEDFCAETGLEPSAVTAIRADAPWRDHAYRVAVDARVDTRLNTRGRHMTTTATTIDALCAADSRPTAVFFPSYQYAETIRAYLEQINPQRVVAMQPRGIDLDGQLHFIEESLLCAHAVFFVLGSGFSEGIDELGGRIGQAMIVGPALPEVNAEQKARLARFEHLGRPEAFRRVYQLPAMRKINQALGRLVRGPGQQARVLLHCRRFADSSYQRLLDPVFIPEETLNTDQALREWIETTSMA</sequence>
<evidence type="ECO:0000256" key="11">
    <source>
        <dbReference type="ARBA" id="ARBA00023204"/>
    </source>
</evidence>
<evidence type="ECO:0000256" key="6">
    <source>
        <dbReference type="ARBA" id="ARBA00022806"/>
    </source>
</evidence>
<keyword evidence="1" id="KW-0004">4Fe-4S</keyword>
<comment type="similarity">
    <text evidence="13">Belongs to the helicase family. DinG subfamily.</text>
</comment>
<proteinExistence type="inferred from homology"/>
<evidence type="ECO:0000256" key="12">
    <source>
        <dbReference type="ARBA" id="ARBA00023235"/>
    </source>
</evidence>
<dbReference type="SMART" id="SM00491">
    <property type="entry name" value="HELICc2"/>
    <property type="match status" value="1"/>
</dbReference>
<feature type="domain" description="Helicase ATP-binding" evidence="14">
    <location>
        <begin position="188"/>
        <end position="466"/>
    </location>
</feature>
<evidence type="ECO:0000256" key="1">
    <source>
        <dbReference type="ARBA" id="ARBA00022485"/>
    </source>
</evidence>
<dbReference type="Gene3D" id="1.10.30.20">
    <property type="entry name" value="Bacterial XPD DNA helicase, FeS cluster domain"/>
    <property type="match status" value="1"/>
</dbReference>
<comment type="caution">
    <text evidence="15">The sequence shown here is derived from an EMBL/GenBank/DDBJ whole genome shotgun (WGS) entry which is preliminary data.</text>
</comment>
<evidence type="ECO:0000256" key="7">
    <source>
        <dbReference type="ARBA" id="ARBA00022840"/>
    </source>
</evidence>
<protein>
    <submittedName>
        <fullName evidence="15">Helicase</fullName>
    </submittedName>
</protein>
<dbReference type="SMART" id="SM00488">
    <property type="entry name" value="DEXDc2"/>
    <property type="match status" value="1"/>
</dbReference>
<gene>
    <name evidence="15" type="ORF">H5P28_08165</name>
</gene>
<evidence type="ECO:0000256" key="4">
    <source>
        <dbReference type="ARBA" id="ARBA00022763"/>
    </source>
</evidence>
<dbReference type="GO" id="GO:0005524">
    <property type="term" value="F:ATP binding"/>
    <property type="evidence" value="ECO:0007669"/>
    <property type="project" value="UniProtKB-KW"/>
</dbReference>
<dbReference type="GO" id="GO:0003678">
    <property type="term" value="F:DNA helicase activity"/>
    <property type="evidence" value="ECO:0007669"/>
    <property type="project" value="InterPro"/>
</dbReference>
<name>A0A842HF30_9BACT</name>
<dbReference type="GO" id="GO:0051539">
    <property type="term" value="F:4 iron, 4 sulfur cluster binding"/>
    <property type="evidence" value="ECO:0007669"/>
    <property type="project" value="UniProtKB-KW"/>
</dbReference>
<evidence type="ECO:0000256" key="10">
    <source>
        <dbReference type="ARBA" id="ARBA00023125"/>
    </source>
</evidence>
<dbReference type="Pfam" id="PF12705">
    <property type="entry name" value="PDDEXK_1"/>
    <property type="match status" value="1"/>
</dbReference>
<keyword evidence="11" id="KW-0234">DNA repair</keyword>
<dbReference type="Pfam" id="PF06733">
    <property type="entry name" value="DEAD_2"/>
    <property type="match status" value="1"/>
</dbReference>
<reference evidence="15 16" key="1">
    <citation type="submission" date="2020-07" db="EMBL/GenBank/DDBJ databases">
        <authorList>
            <person name="Feng X."/>
        </authorList>
    </citation>
    <scope>NUCLEOTIDE SEQUENCE [LARGE SCALE GENOMIC DNA]</scope>
    <source>
        <strain evidence="15 16">JCM31066</strain>
    </source>
</reference>
<keyword evidence="4" id="KW-0227">DNA damage</keyword>
<evidence type="ECO:0000313" key="15">
    <source>
        <dbReference type="EMBL" id="MBC2594236.1"/>
    </source>
</evidence>
<organism evidence="15 16">
    <name type="scientific">Ruficoccus amylovorans</name>
    <dbReference type="NCBI Taxonomy" id="1804625"/>
    <lineage>
        <taxon>Bacteria</taxon>
        <taxon>Pseudomonadati</taxon>
        <taxon>Verrucomicrobiota</taxon>
        <taxon>Opitutia</taxon>
        <taxon>Puniceicoccales</taxon>
        <taxon>Cerasicoccaceae</taxon>
        <taxon>Ruficoccus</taxon>
    </lineage>
</organism>
<dbReference type="GO" id="GO:0003677">
    <property type="term" value="F:DNA binding"/>
    <property type="evidence" value="ECO:0007669"/>
    <property type="project" value="UniProtKB-KW"/>
</dbReference>
<dbReference type="Gene3D" id="1.10.275.40">
    <property type="match status" value="1"/>
</dbReference>
<dbReference type="PROSITE" id="PS51193">
    <property type="entry name" value="HELICASE_ATP_BIND_2"/>
    <property type="match status" value="1"/>
</dbReference>